<keyword evidence="3" id="KW-1185">Reference proteome</keyword>
<dbReference type="RefSeq" id="WP_055672961.1">
    <property type="nucleotide sequence ID" value="NZ_CXWD01000015.1"/>
</dbReference>
<evidence type="ECO:0000313" key="3">
    <source>
        <dbReference type="Proteomes" id="UP000053235"/>
    </source>
</evidence>
<gene>
    <name evidence="2" type="ORF">LAX5112_03606</name>
</gene>
<dbReference type="OrthoDB" id="7874159at2"/>
<dbReference type="Proteomes" id="UP000053235">
    <property type="component" value="Unassembled WGS sequence"/>
</dbReference>
<dbReference type="AlphaFoldDB" id="A0A0M7AHE6"/>
<evidence type="ECO:0000313" key="2">
    <source>
        <dbReference type="EMBL" id="CTQ73640.1"/>
    </source>
</evidence>
<sequence length="112" mass="13425">MHHTETRRPMKLLIRDVLRARHGRRDFLEHPSVAEIHRRLPDDLLEWFERVVIIERDPLTILCGPIDKSDWGYFEIWRYMRDRDYPDFDPDPDNGSDGDLDPENAALPYSPR</sequence>
<reference evidence="3" key="1">
    <citation type="submission" date="2015-07" db="EMBL/GenBank/DDBJ databases">
        <authorList>
            <person name="Rodrigo-Torres Lidia"/>
            <person name="Arahal R.David."/>
        </authorList>
    </citation>
    <scope>NUCLEOTIDE SEQUENCE [LARGE SCALE GENOMIC DNA]</scope>
    <source>
        <strain evidence="3">CECT 5112</strain>
    </source>
</reference>
<evidence type="ECO:0000256" key="1">
    <source>
        <dbReference type="SAM" id="MobiDB-lite"/>
    </source>
</evidence>
<proteinExistence type="predicted"/>
<dbReference type="EMBL" id="CXWD01000015">
    <property type="protein sequence ID" value="CTQ73640.1"/>
    <property type="molecule type" value="Genomic_DNA"/>
</dbReference>
<accession>A0A0M7AHE6</accession>
<organism evidence="2 3">
    <name type="scientific">Roseibium alexandrii</name>
    <dbReference type="NCBI Taxonomy" id="388408"/>
    <lineage>
        <taxon>Bacteria</taxon>
        <taxon>Pseudomonadati</taxon>
        <taxon>Pseudomonadota</taxon>
        <taxon>Alphaproteobacteria</taxon>
        <taxon>Hyphomicrobiales</taxon>
        <taxon>Stappiaceae</taxon>
        <taxon>Roseibium</taxon>
    </lineage>
</organism>
<feature type="region of interest" description="Disordered" evidence="1">
    <location>
        <begin position="88"/>
        <end position="112"/>
    </location>
</feature>
<name>A0A0M7AHE6_9HYPH</name>
<protein>
    <submittedName>
        <fullName evidence="2">Uncharacterized protein</fullName>
    </submittedName>
</protein>
<feature type="compositionally biased region" description="Acidic residues" evidence="1">
    <location>
        <begin position="88"/>
        <end position="102"/>
    </location>
</feature>